<reference evidence="2" key="1">
    <citation type="submission" date="2010-05" db="EMBL/GenBank/DDBJ databases">
        <title>The Genome Sequence of Magnaporthe poae strain ATCC 64411.</title>
        <authorList>
            <consortium name="The Broad Institute Genome Sequencing Platform"/>
            <consortium name="Broad Institute Genome Sequencing Center for Infectious Disease"/>
            <person name="Ma L.-J."/>
            <person name="Dead R."/>
            <person name="Young S."/>
            <person name="Zeng Q."/>
            <person name="Koehrsen M."/>
            <person name="Alvarado L."/>
            <person name="Berlin A."/>
            <person name="Chapman S.B."/>
            <person name="Chen Z."/>
            <person name="Freedman E."/>
            <person name="Gellesch M."/>
            <person name="Goldberg J."/>
            <person name="Griggs A."/>
            <person name="Gujja S."/>
            <person name="Heilman E.R."/>
            <person name="Heiman D."/>
            <person name="Hepburn T."/>
            <person name="Howarth C."/>
            <person name="Jen D."/>
            <person name="Larson L."/>
            <person name="Mehta T."/>
            <person name="Neiman D."/>
            <person name="Pearson M."/>
            <person name="Roberts A."/>
            <person name="Saif S."/>
            <person name="Shea T."/>
            <person name="Shenoy N."/>
            <person name="Sisk P."/>
            <person name="Stolte C."/>
            <person name="Sykes S."/>
            <person name="Walk T."/>
            <person name="White J."/>
            <person name="Yandava C."/>
            <person name="Haas B."/>
            <person name="Nusbaum C."/>
            <person name="Birren B."/>
        </authorList>
    </citation>
    <scope>NUCLEOTIDE SEQUENCE</scope>
    <source>
        <strain evidence="2">ATCC 64411</strain>
    </source>
</reference>
<dbReference type="InterPro" id="IPR027417">
    <property type="entry name" value="P-loop_NTPase"/>
</dbReference>
<dbReference type="Gene3D" id="3.40.50.300">
    <property type="entry name" value="P-loop containing nucleotide triphosphate hydrolases"/>
    <property type="match status" value="1"/>
</dbReference>
<dbReference type="EMBL" id="GL876980">
    <property type="protein sequence ID" value="KLU92297.1"/>
    <property type="molecule type" value="Genomic_DNA"/>
</dbReference>
<protein>
    <recommendedName>
        <fullName evidence="1">NB-ARC domain-containing protein</fullName>
    </recommendedName>
</protein>
<evidence type="ECO:0000313" key="2">
    <source>
        <dbReference type="EMBL" id="KLU92297.1"/>
    </source>
</evidence>
<dbReference type="PANTHER" id="PTHR46082">
    <property type="entry name" value="ATP/GTP-BINDING PROTEIN-RELATED"/>
    <property type="match status" value="1"/>
</dbReference>
<dbReference type="SUPFAM" id="SSF48452">
    <property type="entry name" value="TPR-like"/>
    <property type="match status" value="2"/>
</dbReference>
<dbReference type="InterPro" id="IPR002182">
    <property type="entry name" value="NB-ARC"/>
</dbReference>
<dbReference type="AlphaFoldDB" id="A0A0H2U8Q7"/>
<feature type="non-terminal residue" evidence="2">
    <location>
        <position position="673"/>
    </location>
</feature>
<name>A0A0H2U8Q7_MAGP6</name>
<accession>A0A0H2U8Q7</accession>
<dbReference type="Pfam" id="PF13424">
    <property type="entry name" value="TPR_12"/>
    <property type="match status" value="3"/>
</dbReference>
<dbReference type="SUPFAM" id="SSF52540">
    <property type="entry name" value="P-loop containing nucleoside triphosphate hydrolases"/>
    <property type="match status" value="1"/>
</dbReference>
<reference evidence="2" key="2">
    <citation type="submission" date="2011-03" db="EMBL/GenBank/DDBJ databases">
        <title>Annotation of Magnaporthe poae ATCC 64411.</title>
        <authorList>
            <person name="Ma L.-J."/>
            <person name="Dead R."/>
            <person name="Young S.K."/>
            <person name="Zeng Q."/>
            <person name="Gargeya S."/>
            <person name="Fitzgerald M."/>
            <person name="Haas B."/>
            <person name="Abouelleil A."/>
            <person name="Alvarado L."/>
            <person name="Arachchi H.M."/>
            <person name="Berlin A."/>
            <person name="Brown A."/>
            <person name="Chapman S.B."/>
            <person name="Chen Z."/>
            <person name="Dunbar C."/>
            <person name="Freedman E."/>
            <person name="Gearin G."/>
            <person name="Gellesch M."/>
            <person name="Goldberg J."/>
            <person name="Griggs A."/>
            <person name="Gujja S."/>
            <person name="Heiman D."/>
            <person name="Howarth C."/>
            <person name="Larson L."/>
            <person name="Lui A."/>
            <person name="MacDonald P.J.P."/>
            <person name="Mehta T."/>
            <person name="Montmayeur A."/>
            <person name="Murphy C."/>
            <person name="Neiman D."/>
            <person name="Pearson M."/>
            <person name="Priest M."/>
            <person name="Roberts A."/>
            <person name="Saif S."/>
            <person name="Shea T."/>
            <person name="Shenoy N."/>
            <person name="Sisk P."/>
            <person name="Stolte C."/>
            <person name="Sykes S."/>
            <person name="Yandava C."/>
            <person name="Wortman J."/>
            <person name="Nusbaum C."/>
            <person name="Birren B."/>
        </authorList>
    </citation>
    <scope>NUCLEOTIDE SEQUENCE</scope>
    <source>
        <strain evidence="2">ATCC 64411</strain>
    </source>
</reference>
<proteinExistence type="predicted"/>
<dbReference type="GO" id="GO:0043531">
    <property type="term" value="F:ADP binding"/>
    <property type="evidence" value="ECO:0007669"/>
    <property type="project" value="InterPro"/>
</dbReference>
<dbReference type="InterPro" id="IPR019734">
    <property type="entry name" value="TPR_rpt"/>
</dbReference>
<dbReference type="InterPro" id="IPR053137">
    <property type="entry name" value="NLR-like"/>
</dbReference>
<feature type="domain" description="NB-ARC" evidence="1">
    <location>
        <begin position="1"/>
        <end position="148"/>
    </location>
</feature>
<dbReference type="VEuPathDB" id="FungiDB:MAPG_11243"/>
<organism evidence="2">
    <name type="scientific">Magnaporthiopsis poae (strain ATCC 64411 / 73-15)</name>
    <name type="common">Kentucky bluegrass fungus</name>
    <name type="synonym">Magnaporthe poae</name>
    <dbReference type="NCBI Taxonomy" id="644358"/>
    <lineage>
        <taxon>Eukaryota</taxon>
        <taxon>Fungi</taxon>
        <taxon>Dikarya</taxon>
        <taxon>Ascomycota</taxon>
        <taxon>Pezizomycotina</taxon>
        <taxon>Sordariomycetes</taxon>
        <taxon>Sordariomycetidae</taxon>
        <taxon>Magnaporthales</taxon>
        <taxon>Magnaporthaceae</taxon>
        <taxon>Magnaporthiopsis</taxon>
    </lineage>
</organism>
<dbReference type="Gene3D" id="1.25.40.10">
    <property type="entry name" value="Tetratricopeptide repeat domain"/>
    <property type="match status" value="2"/>
</dbReference>
<gene>
    <name evidence="2" type="ORF">MAPG_11243</name>
</gene>
<evidence type="ECO:0000259" key="1">
    <source>
        <dbReference type="Pfam" id="PF00931"/>
    </source>
</evidence>
<dbReference type="Pfam" id="PF00931">
    <property type="entry name" value="NB-ARC"/>
    <property type="match status" value="1"/>
</dbReference>
<sequence length="673" mass="73778">MGGVGKTQVALQLAYWAKKHQPGYSIFWVPALSGATFEQAYNEMARKLRLQNANTDEDPKDSVRQYLSSEAAGPWLLVVDNADDADLLFGSSDMAGGLNEYLPESEDGLVLFTTRSRKVAVSVAGNDVIELLEMDPQEAAEYLGKQLIRKDLLHDGGESTRLLEELTYLPLAITQAAAYLNTIQVSIAEYLKLLQGTEQDAASLMSREFYDKTRHKGSRNAVATTWLVSFEQIRKSDPAAADLLSFLSCIEPKAIPQSMLPRPEVEEQIIHAIGTLCGYAFVTRRGDSRIFDMHSLVHLATRIWIQREGRTATTHAKATRHLAEVFPDDDYANRSLWREYLPHVFKALQGSEAVSTEEEADLCYLVGRCLRVDGRIREAVKYLEKASRWRDGHFAENHLSRLASQHTLAEAYRADGQISKAVTLLEQVVAIEAETLAENHPSRLASQHALAGAYEADGQISKAVALLEQVVAIKAETLAENHPSRLTSQHALAGAYQADGQISKAVTLLEQVVAIKAETFAKNHPNRLASQHALAGAYKADRQINKAVALLEQVVAIKAETLAENHPDRLTSQHALAGAYQADGQINKAVMLLEQVVAIETETLAKNHPNRLASQHALAGAYKADGQISKAVALLEQVIAIKAETLAENHPSRLASQHALVGAYETDGQISKA</sequence>
<dbReference type="OrthoDB" id="5086500at2759"/>
<dbReference type="Pfam" id="PF13374">
    <property type="entry name" value="TPR_10"/>
    <property type="match status" value="1"/>
</dbReference>
<dbReference type="InterPro" id="IPR011990">
    <property type="entry name" value="TPR-like_helical_dom_sf"/>
</dbReference>
<dbReference type="SMART" id="SM00028">
    <property type="entry name" value="TPR"/>
    <property type="match status" value="7"/>
</dbReference>
<dbReference type="PANTHER" id="PTHR46082:SF6">
    <property type="entry name" value="AAA+ ATPASE DOMAIN-CONTAINING PROTEIN-RELATED"/>
    <property type="match status" value="1"/>
</dbReference>